<dbReference type="InterPro" id="IPR011646">
    <property type="entry name" value="KAP_P-loop"/>
</dbReference>
<gene>
    <name evidence="6" type="primary">Arms</name>
    <name evidence="5" type="ORF">CG30387</name>
    <name evidence="6" type="ORF">CG42672</name>
</gene>
<dbReference type="InterPro" id="IPR036770">
    <property type="entry name" value="Ankyrin_rpt-contain_sf"/>
</dbReference>
<feature type="transmembrane region" description="Helical" evidence="3">
    <location>
        <begin position="695"/>
        <end position="722"/>
    </location>
</feature>
<feature type="repeat" description="ANK" evidence="1">
    <location>
        <begin position="203"/>
        <end position="235"/>
    </location>
</feature>
<evidence type="ECO:0000313" key="6">
    <source>
        <dbReference type="FlyBase" id="FBgn0261554"/>
    </source>
</evidence>
<feature type="region of interest" description="Disordered" evidence="2">
    <location>
        <begin position="925"/>
        <end position="980"/>
    </location>
</feature>
<dbReference type="PROSITE" id="PS50297">
    <property type="entry name" value="ANK_REP_REGION"/>
    <property type="match status" value="6"/>
</dbReference>
<dbReference type="AGR" id="FB:FBgn0261554"/>
<reference evidence="5" key="1">
    <citation type="submission" date="2003-08" db="EMBL/GenBank/DDBJ databases">
        <authorList>
            <person name="Stapleton M."/>
            <person name="Brokstein P."/>
            <person name="Hong L."/>
            <person name="Agbayani A."/>
            <person name="Carlson J."/>
            <person name="Champe M."/>
            <person name="Chavez C."/>
            <person name="Dorsett V."/>
            <person name="Dresnek D."/>
            <person name="Farfan D."/>
            <person name="Frise E."/>
            <person name="George R."/>
            <person name="Gonzalez M."/>
            <person name="Guarin H."/>
            <person name="Kronmiller B."/>
            <person name="Li P."/>
            <person name="Liao G."/>
            <person name="Miranda A."/>
            <person name="Mungall C.J."/>
            <person name="Nunoo J."/>
            <person name="Pacleb J."/>
            <person name="Paragas V."/>
            <person name="Park S."/>
            <person name="Patel S."/>
            <person name="Phouanenavong S."/>
            <person name="Wan K."/>
            <person name="Yu C."/>
            <person name="Lewis S.E."/>
            <person name="Rubin G.M."/>
            <person name="Celniker S."/>
        </authorList>
    </citation>
    <scope>NUCLEOTIDE SEQUENCE</scope>
</reference>
<evidence type="ECO:0000256" key="3">
    <source>
        <dbReference type="SAM" id="Phobius"/>
    </source>
</evidence>
<accession>Q7YU92</accession>
<feature type="repeat" description="ANK" evidence="1">
    <location>
        <begin position="104"/>
        <end position="136"/>
    </location>
</feature>
<dbReference type="PANTHER" id="PTHR24116">
    <property type="entry name" value="KINASE D-INTERACTING SUBSTRATE OF 220 KDA"/>
    <property type="match status" value="1"/>
</dbReference>
<dbReference type="Pfam" id="PF13637">
    <property type="entry name" value="Ank_4"/>
    <property type="match status" value="1"/>
</dbReference>
<dbReference type="FlyBase" id="FBgn0261554">
    <property type="gene designation" value="Arms"/>
</dbReference>
<feature type="transmembrane region" description="Helical" evidence="3">
    <location>
        <begin position="659"/>
        <end position="683"/>
    </location>
</feature>
<keyword evidence="3" id="KW-0812">Transmembrane</keyword>
<dbReference type="PeptideAtlas" id="Q7YU92"/>
<evidence type="ECO:0000313" key="5">
    <source>
        <dbReference type="EMBL" id="AAQ22397.1"/>
    </source>
</evidence>
<proteinExistence type="evidence at transcript level"/>
<dbReference type="SMART" id="SM00248">
    <property type="entry name" value="ANK"/>
    <property type="match status" value="11"/>
</dbReference>
<dbReference type="OrthoDB" id="6084525at2759"/>
<feature type="repeat" description="ANK" evidence="1">
    <location>
        <begin position="137"/>
        <end position="169"/>
    </location>
</feature>
<dbReference type="SUPFAM" id="SSF48403">
    <property type="entry name" value="Ankyrin repeat"/>
    <property type="match status" value="1"/>
</dbReference>
<name>Q7YU92_DROME</name>
<organism evidence="5">
    <name type="scientific">Drosophila melanogaster</name>
    <name type="common">Fruit fly</name>
    <dbReference type="NCBI Taxonomy" id="7227"/>
    <lineage>
        <taxon>Eukaryota</taxon>
        <taxon>Metazoa</taxon>
        <taxon>Ecdysozoa</taxon>
        <taxon>Arthropoda</taxon>
        <taxon>Hexapoda</taxon>
        <taxon>Insecta</taxon>
        <taxon>Pterygota</taxon>
        <taxon>Neoptera</taxon>
        <taxon>Endopterygota</taxon>
        <taxon>Diptera</taxon>
        <taxon>Brachycera</taxon>
        <taxon>Muscomorpha</taxon>
        <taxon>Ephydroidea</taxon>
        <taxon>Drosophilidae</taxon>
        <taxon>Drosophila</taxon>
        <taxon>Sophophora</taxon>
    </lineage>
</organism>
<dbReference type="VEuPathDB" id="VectorBase:FBgn0261554"/>
<dbReference type="EMBL" id="BT009928">
    <property type="protein sequence ID" value="AAQ22397.1"/>
    <property type="molecule type" value="mRNA"/>
</dbReference>
<dbReference type="PRINTS" id="PR01415">
    <property type="entry name" value="ANKYRIN"/>
</dbReference>
<feature type="repeat" description="ANK" evidence="1">
    <location>
        <begin position="302"/>
        <end position="334"/>
    </location>
</feature>
<feature type="repeat" description="ANK" evidence="1">
    <location>
        <begin position="71"/>
        <end position="103"/>
    </location>
</feature>
<keyword evidence="3" id="KW-1133">Transmembrane helix</keyword>
<dbReference type="Pfam" id="PF07693">
    <property type="entry name" value="KAP_NTPase"/>
    <property type="match status" value="1"/>
</dbReference>
<evidence type="ECO:0000256" key="2">
    <source>
        <dbReference type="SAM" id="MobiDB-lite"/>
    </source>
</evidence>
<dbReference type="InterPro" id="IPR052771">
    <property type="entry name" value="Neurotrophin_sig_adaptor"/>
</dbReference>
<dbReference type="Pfam" id="PF12796">
    <property type="entry name" value="Ank_2"/>
    <property type="match status" value="3"/>
</dbReference>
<dbReference type="Gene3D" id="1.25.40.20">
    <property type="entry name" value="Ankyrin repeat-containing domain"/>
    <property type="match status" value="4"/>
</dbReference>
<feature type="region of interest" description="Disordered" evidence="2">
    <location>
        <begin position="1010"/>
        <end position="1030"/>
    </location>
</feature>
<dbReference type="AlphaFoldDB" id="Q7YU92"/>
<feature type="transmembrane region" description="Helical" evidence="3">
    <location>
        <begin position="499"/>
        <end position="519"/>
    </location>
</feature>
<feature type="domain" description="KAP NTPase" evidence="4">
    <location>
        <begin position="441"/>
        <end position="866"/>
    </location>
</feature>
<dbReference type="PROSITE" id="PS50088">
    <property type="entry name" value="ANK_REPEAT"/>
    <property type="match status" value="9"/>
</dbReference>
<dbReference type="UCSC" id="CG30387-RD">
    <property type="organism name" value="d. melanogaster"/>
</dbReference>
<evidence type="ECO:0000259" key="4">
    <source>
        <dbReference type="Pfam" id="PF07693"/>
    </source>
</evidence>
<sequence length="1089" mass="119478">MGSLGHRALLQYIDNNDISGLRAILDTRHLTIDDRDENATTVLMVVAGRGLTAFVREFLARGADVQAEDLDNWTALLCASRNGHLDVVQLLLDHGAEVEHRDMGGWTSLMWAAYRGHTELVRLLLDKGADGNAHGNYHLGALLWAAGRGYKDIVELLVQRGAKVNVGDKYGTTALVWACRRGNVEIVDTLLKAGANVDTAGMYSWTPLLVAAAGGHTDCVSSILEKKPNVNALDKDGMTALCIASREGFQDIAASLIAAGAYINIQDRGADTPLIHAVKAGHRTVVEALLKKHADVDIQGKDRKTAIYTAVEKGHTPIVKLLLATNPDLESATKDGDTPLLRAVRNRNLEIVHLLLDRKAKVTASDKRGDTCLHIAMRARSKTIVEALLRNPKHSQLLYRANKAGETPYNIDSLHQKTILGQVFGARRLNTNEDSEGMLGYELYSSALADVLSEPTLTTPITVGLYAKWGSGKSFLLNKLRDEMNNFARQWAEPPIRTSGLLFIVCLHVALLIGTIVGLSTWSAVVGVSAAVGFLLLAYLLLAAVRYCNYQMDMQWAYSVQHGLEKRMTRLRLILQVAFCHPPGPQSDSQAKPVRFHFAEANSASPTGDGAVAHMLAALLDAIESHYGWLATRLYRAFRPKCLKVDVGWRWRRMCCIPIVLIFELALVTVVTGISLTVAYFTFADEKEKEHILVALYVIAAVMGTLICTHLHVLAKVFVSLFTSHIRVLKRAVRSSESAPLTMLGAEVAVMTDMVKCLDAFTNQQIRLVGVIDALDSCDTERILTLLNAVQTLLSSPNRPFVLLISVDPHVIAKAAEANSRRLFTEGGIGGHDFLRNLVHLPVYLLITTLRECERLPRKQQRQQQQPGALEAPSNVPMIKDVTDALMQPPRESLSRKNSVSHMEKQVTLEEQMICGTLQTLNEEAYEDVASSERPSPTELDTPSAGAAMTTPLLGASGSVPAPSGRESILKQQGSVKADKRVSIQQMATSNNNNNNSTKLTPNVEYVSERQPEVQGAGKRLTTKPPPGPRPASLIITRNDSNSQFQLLRSSSVDYDDVEAQEHRTTIRTTLLEQQEEEESAPFVFTVRK</sequence>
<feature type="repeat" description="ANK" evidence="1">
    <location>
        <begin position="335"/>
        <end position="367"/>
    </location>
</feature>
<keyword evidence="3" id="KW-0472">Membrane</keyword>
<dbReference type="InterPro" id="IPR002110">
    <property type="entry name" value="Ankyrin_rpt"/>
</dbReference>
<keyword evidence="1" id="KW-0040">ANK repeat</keyword>
<dbReference type="PANTHER" id="PTHR24116:SF0">
    <property type="entry name" value="KINASE D-INTERACTING SUBSTRATE OF 220 KDA"/>
    <property type="match status" value="1"/>
</dbReference>
<feature type="transmembrane region" description="Helical" evidence="3">
    <location>
        <begin position="525"/>
        <end position="545"/>
    </location>
</feature>
<feature type="region of interest" description="Disordered" evidence="2">
    <location>
        <begin position="858"/>
        <end position="877"/>
    </location>
</feature>
<feature type="repeat" description="ANK" evidence="1">
    <location>
        <begin position="269"/>
        <end position="301"/>
    </location>
</feature>
<feature type="repeat" description="ANK" evidence="1">
    <location>
        <begin position="170"/>
        <end position="202"/>
    </location>
</feature>
<dbReference type="ExpressionAtlas" id="Q7YU92">
    <property type="expression patterns" value="baseline and differential"/>
</dbReference>
<feature type="repeat" description="ANK" evidence="1">
    <location>
        <begin position="236"/>
        <end position="268"/>
    </location>
</feature>
<protein>
    <submittedName>
        <fullName evidence="5">SD10882p</fullName>
    </submittedName>
</protein>
<evidence type="ECO:0000256" key="1">
    <source>
        <dbReference type="PROSITE-ProRule" id="PRU00023"/>
    </source>
</evidence>